<evidence type="ECO:0000259" key="3">
    <source>
        <dbReference type="Pfam" id="PF04389"/>
    </source>
</evidence>
<protein>
    <submittedName>
        <fullName evidence="4">M28 family peptidase</fullName>
    </submittedName>
</protein>
<sequence>MSFSELRDAAAAVVLVVGLLLPQTSPAQAHFNGGKAYEYARSFAAIGPRWPTGPGHIRAEEFIRNQFKHDQLEEDTFTANTPIGPVAMRNFIVRFQGTKDGIIVLGTHYETNYPLRNINFVGANDGAATTGLLMAIADQLRGKKLEGYSVWLVFFDGEEAIEKWSASDSTYGSRHLAAKWGGNGTLGRIKAFMLADMIGDKNLNIQRETRSTDWLVDLVRQAAKKSGDEHYFFQTEEAVDDDHLPFVQRGVPSIDVIDLDYGPNNSYHHSAQDTMDKVSARSLAIDGDVFMETIRLINQR</sequence>
<dbReference type="InterPro" id="IPR040234">
    <property type="entry name" value="QC/QCL"/>
</dbReference>
<dbReference type="SUPFAM" id="SSF53187">
    <property type="entry name" value="Zn-dependent exopeptidases"/>
    <property type="match status" value="1"/>
</dbReference>
<evidence type="ECO:0000313" key="4">
    <source>
        <dbReference type="EMBL" id="XBH17364.1"/>
    </source>
</evidence>
<keyword evidence="1" id="KW-0808">Transferase</keyword>
<gene>
    <name evidence="4" type="ORF">P8935_22710</name>
</gene>
<dbReference type="InterPro" id="IPR007484">
    <property type="entry name" value="Peptidase_M28"/>
</dbReference>
<evidence type="ECO:0000256" key="2">
    <source>
        <dbReference type="ARBA" id="ARBA00023315"/>
    </source>
</evidence>
<accession>A0AAU7DJ41</accession>
<dbReference type="RefSeq" id="WP_348262594.1">
    <property type="nucleotide sequence ID" value="NZ_CP121196.1"/>
</dbReference>
<evidence type="ECO:0000256" key="1">
    <source>
        <dbReference type="ARBA" id="ARBA00022679"/>
    </source>
</evidence>
<dbReference type="AlphaFoldDB" id="A0AAU7DJ41"/>
<name>A0AAU7DJ41_9BACT</name>
<proteinExistence type="predicted"/>
<dbReference type="Pfam" id="PF04389">
    <property type="entry name" value="Peptidase_M28"/>
    <property type="match status" value="1"/>
</dbReference>
<reference evidence="4" key="1">
    <citation type="submission" date="2023-03" db="EMBL/GenBank/DDBJ databases">
        <title>Edaphobacter sp.</title>
        <authorList>
            <person name="Huber K.J."/>
            <person name="Papendorf J."/>
            <person name="Pilke C."/>
            <person name="Bunk B."/>
            <person name="Sproeer C."/>
            <person name="Pester M."/>
        </authorList>
    </citation>
    <scope>NUCLEOTIDE SEQUENCE</scope>
    <source>
        <strain evidence="4">DSM 110680</strain>
    </source>
</reference>
<keyword evidence="2" id="KW-0012">Acyltransferase</keyword>
<feature type="domain" description="Peptidase M28" evidence="3">
    <location>
        <begin position="90"/>
        <end position="291"/>
    </location>
</feature>
<organism evidence="4">
    <name type="scientific">Telmatobacter sp. DSM 110680</name>
    <dbReference type="NCBI Taxonomy" id="3036704"/>
    <lineage>
        <taxon>Bacteria</taxon>
        <taxon>Pseudomonadati</taxon>
        <taxon>Acidobacteriota</taxon>
        <taxon>Terriglobia</taxon>
        <taxon>Terriglobales</taxon>
        <taxon>Acidobacteriaceae</taxon>
        <taxon>Telmatobacter</taxon>
    </lineage>
</organism>
<dbReference type="PANTHER" id="PTHR12283:SF6">
    <property type="entry name" value="GLUTAMINYL-PEPTIDE CYCLOTRANSFERASE-RELATED"/>
    <property type="match status" value="1"/>
</dbReference>
<dbReference type="GO" id="GO:0008270">
    <property type="term" value="F:zinc ion binding"/>
    <property type="evidence" value="ECO:0007669"/>
    <property type="project" value="TreeGrafter"/>
</dbReference>
<dbReference type="GO" id="GO:0016603">
    <property type="term" value="F:glutaminyl-peptide cyclotransferase activity"/>
    <property type="evidence" value="ECO:0007669"/>
    <property type="project" value="TreeGrafter"/>
</dbReference>
<dbReference type="Gene3D" id="3.40.630.10">
    <property type="entry name" value="Zn peptidases"/>
    <property type="match status" value="1"/>
</dbReference>
<dbReference type="PANTHER" id="PTHR12283">
    <property type="entry name" value="GLUTAMINYL-PEPTIDE CYCLOTRANSFERASE"/>
    <property type="match status" value="1"/>
</dbReference>
<dbReference type="EMBL" id="CP121196">
    <property type="protein sequence ID" value="XBH17364.1"/>
    <property type="molecule type" value="Genomic_DNA"/>
</dbReference>